<dbReference type="OrthoDB" id="9839867at2"/>
<dbReference type="EMBL" id="PYYB01000003">
    <property type="protein sequence ID" value="PTL55525.1"/>
    <property type="molecule type" value="Genomic_DNA"/>
</dbReference>
<sequence length="362" mass="37163">MSRARPTLLLAAVLVALGGATARALPGDPPVTPLSPAPEATVPTAAAGIPVSYACPLYRTQDFGDGNPRLAGETDYAVLMSASPALDAEGRLANPVARVTGASTPQDPNTCRALLGSTAVPAPQLTPGTWYWQVSRLCAGCAPPFETGPVQRFRLVTEARPALALPARRYAGFPVIATVQAGAGVPAGTVVDVERRAAGRWVRAGRGTVAAGRARVTTTLPRGSVRVRARLTVGGQVLTSAERTVAVRSASAPRTAVRAGRWSGGGVTGLRVVGREIRDLRVAVSLLCPTPGLVSAFTTQAATALVPRARIAPDGSFVAVASRSGTATRISGRLVGGTLRDGIAELSQGVCSGTARFTARRR</sequence>
<protein>
    <submittedName>
        <fullName evidence="2">Uncharacterized protein</fullName>
    </submittedName>
</protein>
<keyword evidence="1" id="KW-0732">Signal</keyword>
<dbReference type="Proteomes" id="UP000240739">
    <property type="component" value="Unassembled WGS sequence"/>
</dbReference>
<feature type="signal peptide" evidence="1">
    <location>
        <begin position="1"/>
        <end position="24"/>
    </location>
</feature>
<keyword evidence="3" id="KW-1185">Reference proteome</keyword>
<comment type="caution">
    <text evidence="2">The sequence shown here is derived from an EMBL/GenBank/DDBJ whole genome shotgun (WGS) entry which is preliminary data.</text>
</comment>
<name>A0A2T4UDG6_9ACTN</name>
<evidence type="ECO:0000256" key="1">
    <source>
        <dbReference type="SAM" id="SignalP"/>
    </source>
</evidence>
<evidence type="ECO:0000313" key="2">
    <source>
        <dbReference type="EMBL" id="PTL55525.1"/>
    </source>
</evidence>
<dbReference type="AlphaFoldDB" id="A0A2T4UDG6"/>
<feature type="chain" id="PRO_5015686243" evidence="1">
    <location>
        <begin position="25"/>
        <end position="362"/>
    </location>
</feature>
<gene>
    <name evidence="2" type="ORF">C7Y72_17920</name>
</gene>
<proteinExistence type="predicted"/>
<evidence type="ECO:0000313" key="3">
    <source>
        <dbReference type="Proteomes" id="UP000240739"/>
    </source>
</evidence>
<dbReference type="RefSeq" id="WP_107570568.1">
    <property type="nucleotide sequence ID" value="NZ_PYYB01000003.1"/>
</dbReference>
<organism evidence="2 3">
    <name type="scientific">Paraconexibacter algicola</name>
    <dbReference type="NCBI Taxonomy" id="2133960"/>
    <lineage>
        <taxon>Bacteria</taxon>
        <taxon>Bacillati</taxon>
        <taxon>Actinomycetota</taxon>
        <taxon>Thermoleophilia</taxon>
        <taxon>Solirubrobacterales</taxon>
        <taxon>Paraconexibacteraceae</taxon>
        <taxon>Paraconexibacter</taxon>
    </lineage>
</organism>
<accession>A0A2T4UDG6</accession>
<reference evidence="2 3" key="1">
    <citation type="submission" date="2018-03" db="EMBL/GenBank/DDBJ databases">
        <title>Aquarubrobacter algicola gen. nov., sp. nov., a novel actinobacterium isolated from shallow eutrophic lake during the end of cyanobacterial harmful algal blooms.</title>
        <authorList>
            <person name="Chun S.J."/>
        </authorList>
    </citation>
    <scope>NUCLEOTIDE SEQUENCE [LARGE SCALE GENOMIC DNA]</scope>
    <source>
        <strain evidence="2 3">Seoho-28</strain>
    </source>
</reference>